<keyword evidence="5" id="KW-1185">Reference proteome</keyword>
<dbReference type="Proteomes" id="UP000186879">
    <property type="component" value="Chromosome"/>
</dbReference>
<dbReference type="STRING" id="2177.BHR79_01245"/>
<evidence type="ECO:0000313" key="4">
    <source>
        <dbReference type="EMBL" id="SDW00046.1"/>
    </source>
</evidence>
<keyword evidence="1" id="KW-0812">Transmembrane</keyword>
<accession>A0A1L3Q044</accession>
<reference evidence="3 7" key="3">
    <citation type="submission" date="2018-10" db="EMBL/GenBank/DDBJ databases">
        <title>Cultivation of a novel Methanohalophilus strain from Kebrit Deep of the Red Sea and a genomic comparison of members of the genus Methanohalophilus.</title>
        <authorList>
            <person name="Guan Y."/>
            <person name="Ngugi D.K."/>
            <person name="Stingl U."/>
        </authorList>
    </citation>
    <scope>NUCLEOTIDE SEQUENCE [LARGE SCALE GENOMIC DNA]</scope>
    <source>
        <strain evidence="3 7">DSM 3094</strain>
    </source>
</reference>
<dbReference type="OrthoDB" id="43783at2157"/>
<sequence length="82" mass="8852">MSSAENSITKGFVLTAIGFFLLFLGLITKVIDENGTQSEFGGLVLIGPIPIVIGSSEGVSYSMLLLGLLIFAIYILLWRTNR</sequence>
<dbReference type="RefSeq" id="WP_072560469.1">
    <property type="nucleotide sequence ID" value="NZ_CP017921.1"/>
</dbReference>
<reference evidence="2 5" key="1">
    <citation type="submission" date="2016-10" db="EMBL/GenBank/DDBJ databases">
        <title>Methanohalophilus halophilus.</title>
        <authorList>
            <person name="L'haridon S."/>
        </authorList>
    </citation>
    <scope>NUCLEOTIDE SEQUENCE [LARGE SCALE GENOMIC DNA]</scope>
    <source>
        <strain evidence="2 5">Z-7982</strain>
    </source>
</reference>
<proteinExistence type="predicted"/>
<dbReference type="InterPro" id="IPR002849">
    <property type="entry name" value="DUF131"/>
</dbReference>
<gene>
    <name evidence="2" type="ORF">BHR79_01245</name>
    <name evidence="3" type="ORF">EFE40_01545</name>
    <name evidence="4" type="ORF">SAMN04515625_0071</name>
</gene>
<dbReference type="Pfam" id="PF01998">
    <property type="entry name" value="DUF131"/>
    <property type="match status" value="1"/>
</dbReference>
<keyword evidence="1" id="KW-1133">Transmembrane helix</keyword>
<dbReference type="EMBL" id="CP017921">
    <property type="protein sequence ID" value="APH38242.1"/>
    <property type="molecule type" value="Genomic_DNA"/>
</dbReference>
<evidence type="ECO:0000313" key="2">
    <source>
        <dbReference type="EMBL" id="APH38242.1"/>
    </source>
</evidence>
<dbReference type="NCBIfam" id="TIGR00304">
    <property type="entry name" value="TIGR00304 family membrane protein"/>
    <property type="match status" value="1"/>
</dbReference>
<reference evidence="4 6" key="2">
    <citation type="submission" date="2016-10" db="EMBL/GenBank/DDBJ databases">
        <authorList>
            <person name="de Groot N.N."/>
        </authorList>
    </citation>
    <scope>NUCLEOTIDE SEQUENCE [LARGE SCALE GENOMIC DNA]</scope>
    <source>
        <strain evidence="4 6">Z-7982</strain>
    </source>
</reference>
<evidence type="ECO:0000313" key="7">
    <source>
        <dbReference type="Proteomes" id="UP000267921"/>
    </source>
</evidence>
<keyword evidence="1" id="KW-0472">Membrane</keyword>
<evidence type="ECO:0000313" key="5">
    <source>
        <dbReference type="Proteomes" id="UP000186879"/>
    </source>
</evidence>
<dbReference type="EMBL" id="FNMU01000001">
    <property type="protein sequence ID" value="SDW00046.1"/>
    <property type="molecule type" value="Genomic_DNA"/>
</dbReference>
<dbReference type="GeneID" id="30582339"/>
<evidence type="ECO:0000256" key="1">
    <source>
        <dbReference type="SAM" id="Phobius"/>
    </source>
</evidence>
<dbReference type="EMBL" id="RJJG01000001">
    <property type="protein sequence ID" value="RNI10891.1"/>
    <property type="molecule type" value="Genomic_DNA"/>
</dbReference>
<feature type="transmembrane region" description="Helical" evidence="1">
    <location>
        <begin position="58"/>
        <end position="77"/>
    </location>
</feature>
<dbReference type="AlphaFoldDB" id="A0A1L3Q044"/>
<evidence type="ECO:0000313" key="6">
    <source>
        <dbReference type="Proteomes" id="UP000198669"/>
    </source>
</evidence>
<organism evidence="2 5">
    <name type="scientific">Methanohalophilus halophilus</name>
    <dbReference type="NCBI Taxonomy" id="2177"/>
    <lineage>
        <taxon>Archaea</taxon>
        <taxon>Methanobacteriati</taxon>
        <taxon>Methanobacteriota</taxon>
        <taxon>Stenosarchaea group</taxon>
        <taxon>Methanomicrobia</taxon>
        <taxon>Methanosarcinales</taxon>
        <taxon>Methanosarcinaceae</taxon>
        <taxon>Methanohalophilus</taxon>
    </lineage>
</organism>
<evidence type="ECO:0000313" key="3">
    <source>
        <dbReference type="EMBL" id="RNI10891.1"/>
    </source>
</evidence>
<feature type="transmembrane region" description="Helical" evidence="1">
    <location>
        <begin position="12"/>
        <end position="31"/>
    </location>
</feature>
<dbReference type="Proteomes" id="UP000267921">
    <property type="component" value="Unassembled WGS sequence"/>
</dbReference>
<dbReference type="KEGG" id="mhaz:BHR79_01245"/>
<dbReference type="Proteomes" id="UP000198669">
    <property type="component" value="Unassembled WGS sequence"/>
</dbReference>
<name>A0A1L3Q044_9EURY</name>
<protein>
    <submittedName>
        <fullName evidence="3">DUF131 domain-containing protein</fullName>
    </submittedName>
    <submittedName>
        <fullName evidence="4">TIGR00304 family protein</fullName>
    </submittedName>
</protein>